<keyword evidence="5" id="KW-0539">Nucleus</keyword>
<dbReference type="Gramene" id="evm.model.05.368">
    <property type="protein sequence ID" value="cds.evm.model.05.368"/>
    <property type="gene ID" value="evm.TU.05.368"/>
</dbReference>
<dbReference type="PANTHER" id="PTHR32096:SF61">
    <property type="entry name" value="WRKY TRANSCRIPTION FACTOR 22"/>
    <property type="match status" value="1"/>
</dbReference>
<dbReference type="PROSITE" id="PS50811">
    <property type="entry name" value="WRKY"/>
    <property type="match status" value="1"/>
</dbReference>
<sequence>MAEDWDLYAVVRSCKSTTTTSSWAVSDSASVTTTMMDSMQGSGQTTSSSSVDTLSCLASLTFEEEKDPKNQQKKTVCHVTADNLSTDVWAWRKYGQKPIKGTTTVAVAQKVVRRENKLSETTTTQNLSSSLTPETTLTLVQLTGTHSPEVLVINYLLHQTLLNNHKNSDQSPSTTTPKLSPAPQTEQDPAAKTLVILPEERESDDQKQSDVISMEEEELMMDIDALNEDHEDEDEGVLIPNMSLADDDFFLGLKEFGCTTPGAAC</sequence>
<dbReference type="GO" id="GO:0000976">
    <property type="term" value="F:transcription cis-regulatory region binding"/>
    <property type="evidence" value="ECO:0007669"/>
    <property type="project" value="TreeGrafter"/>
</dbReference>
<evidence type="ECO:0000256" key="3">
    <source>
        <dbReference type="ARBA" id="ARBA00023125"/>
    </source>
</evidence>
<evidence type="ECO:0000259" key="7">
    <source>
        <dbReference type="PROSITE" id="PS50811"/>
    </source>
</evidence>
<dbReference type="PANTHER" id="PTHR32096">
    <property type="entry name" value="WRKY TRANSCRIPTION FACTOR 30-RELATED-RELATED"/>
    <property type="match status" value="1"/>
</dbReference>
<dbReference type="GO" id="GO:0005634">
    <property type="term" value="C:nucleus"/>
    <property type="evidence" value="ECO:0007669"/>
    <property type="project" value="UniProtKB-SubCell"/>
</dbReference>
<dbReference type="SMART" id="SM00774">
    <property type="entry name" value="WRKY"/>
    <property type="match status" value="1"/>
</dbReference>
<dbReference type="Proteomes" id="UP000596661">
    <property type="component" value="Chromosome 5"/>
</dbReference>
<keyword evidence="2" id="KW-0805">Transcription regulation</keyword>
<reference evidence="8" key="2">
    <citation type="submission" date="2021-03" db="UniProtKB">
        <authorList>
            <consortium name="EnsemblPlants"/>
        </authorList>
    </citation>
    <scope>IDENTIFICATION</scope>
</reference>
<dbReference type="OMA" id="WDGGINT"/>
<dbReference type="InterPro" id="IPR003657">
    <property type="entry name" value="WRKY_dom"/>
</dbReference>
<comment type="subcellular location">
    <subcellularLocation>
        <location evidence="1">Nucleus</location>
    </subcellularLocation>
</comment>
<evidence type="ECO:0000256" key="6">
    <source>
        <dbReference type="SAM" id="MobiDB-lite"/>
    </source>
</evidence>
<dbReference type="InterPro" id="IPR036576">
    <property type="entry name" value="WRKY_dom_sf"/>
</dbReference>
<feature type="region of interest" description="Disordered" evidence="6">
    <location>
        <begin position="164"/>
        <end position="190"/>
    </location>
</feature>
<evidence type="ECO:0000256" key="1">
    <source>
        <dbReference type="ARBA" id="ARBA00004123"/>
    </source>
</evidence>
<keyword evidence="4" id="KW-0804">Transcription</keyword>
<evidence type="ECO:0000256" key="4">
    <source>
        <dbReference type="ARBA" id="ARBA00023163"/>
    </source>
</evidence>
<feature type="compositionally biased region" description="Polar residues" evidence="6">
    <location>
        <begin position="164"/>
        <end position="187"/>
    </location>
</feature>
<dbReference type="Gene3D" id="2.20.25.80">
    <property type="entry name" value="WRKY domain"/>
    <property type="match status" value="1"/>
</dbReference>
<proteinExistence type="predicted"/>
<evidence type="ECO:0000256" key="5">
    <source>
        <dbReference type="ARBA" id="ARBA00023242"/>
    </source>
</evidence>
<dbReference type="EMBL" id="UZAU01000417">
    <property type="status" value="NOT_ANNOTATED_CDS"/>
    <property type="molecule type" value="Genomic_DNA"/>
</dbReference>
<name>A0A803PQ62_CANSA</name>
<dbReference type="GO" id="GO:0003700">
    <property type="term" value="F:DNA-binding transcription factor activity"/>
    <property type="evidence" value="ECO:0007669"/>
    <property type="project" value="InterPro"/>
</dbReference>
<accession>A0A803PQ62</accession>
<feature type="domain" description="WRKY" evidence="7">
    <location>
        <begin position="80"/>
        <end position="151"/>
    </location>
</feature>
<dbReference type="InterPro" id="IPR044810">
    <property type="entry name" value="WRKY_plant"/>
</dbReference>
<protein>
    <recommendedName>
        <fullName evidence="7">WRKY domain-containing protein</fullName>
    </recommendedName>
</protein>
<dbReference type="EnsemblPlants" id="evm.model.05.368">
    <property type="protein sequence ID" value="cds.evm.model.05.368"/>
    <property type="gene ID" value="evm.TU.05.368"/>
</dbReference>
<evidence type="ECO:0000313" key="9">
    <source>
        <dbReference type="Proteomes" id="UP000596661"/>
    </source>
</evidence>
<organism evidence="8 9">
    <name type="scientific">Cannabis sativa</name>
    <name type="common">Hemp</name>
    <name type="synonym">Marijuana</name>
    <dbReference type="NCBI Taxonomy" id="3483"/>
    <lineage>
        <taxon>Eukaryota</taxon>
        <taxon>Viridiplantae</taxon>
        <taxon>Streptophyta</taxon>
        <taxon>Embryophyta</taxon>
        <taxon>Tracheophyta</taxon>
        <taxon>Spermatophyta</taxon>
        <taxon>Magnoliopsida</taxon>
        <taxon>eudicotyledons</taxon>
        <taxon>Gunneridae</taxon>
        <taxon>Pentapetalae</taxon>
        <taxon>rosids</taxon>
        <taxon>fabids</taxon>
        <taxon>Rosales</taxon>
        <taxon>Cannabaceae</taxon>
        <taxon>Cannabis</taxon>
    </lineage>
</organism>
<keyword evidence="3" id="KW-0238">DNA-binding</keyword>
<evidence type="ECO:0000313" key="8">
    <source>
        <dbReference type="EnsemblPlants" id="cds.evm.model.05.368"/>
    </source>
</evidence>
<dbReference type="AlphaFoldDB" id="A0A803PQ62"/>
<dbReference type="SUPFAM" id="SSF118290">
    <property type="entry name" value="WRKY DNA-binding domain"/>
    <property type="match status" value="1"/>
</dbReference>
<evidence type="ECO:0000256" key="2">
    <source>
        <dbReference type="ARBA" id="ARBA00023015"/>
    </source>
</evidence>
<keyword evidence="9" id="KW-1185">Reference proteome</keyword>
<reference evidence="8" key="1">
    <citation type="submission" date="2018-11" db="EMBL/GenBank/DDBJ databases">
        <authorList>
            <person name="Grassa J C."/>
        </authorList>
    </citation>
    <scope>NUCLEOTIDE SEQUENCE [LARGE SCALE GENOMIC DNA]</scope>
</reference>